<feature type="transmembrane region" description="Helical" evidence="1">
    <location>
        <begin position="64"/>
        <end position="82"/>
    </location>
</feature>
<protein>
    <submittedName>
        <fullName evidence="2">Multisubunit sodium/proton antiporter, MrpG subunit</fullName>
    </submittedName>
</protein>
<dbReference type="GO" id="GO:0015385">
    <property type="term" value="F:sodium:proton antiporter activity"/>
    <property type="evidence" value="ECO:0007669"/>
    <property type="project" value="TreeGrafter"/>
</dbReference>
<proteinExistence type="predicted"/>
<dbReference type="AlphaFoldDB" id="A0A1Y6CP39"/>
<gene>
    <name evidence="2" type="ORF">SAMN06296036_13615</name>
</gene>
<organism evidence="2 3">
    <name type="scientific">Pseudobacteriovorax antillogorgiicola</name>
    <dbReference type="NCBI Taxonomy" id="1513793"/>
    <lineage>
        <taxon>Bacteria</taxon>
        <taxon>Pseudomonadati</taxon>
        <taxon>Bdellovibrionota</taxon>
        <taxon>Oligoflexia</taxon>
        <taxon>Oligoflexales</taxon>
        <taxon>Pseudobacteriovoracaceae</taxon>
        <taxon>Pseudobacteriovorax</taxon>
    </lineage>
</organism>
<dbReference type="Proteomes" id="UP000192907">
    <property type="component" value="Unassembled WGS sequence"/>
</dbReference>
<dbReference type="PANTHER" id="PTHR34703">
    <property type="entry name" value="ANTIPORTER SUBUNIT MNHG2-RELATED"/>
    <property type="match status" value="1"/>
</dbReference>
<dbReference type="Pfam" id="PF03334">
    <property type="entry name" value="PhaG_MnhG_YufB"/>
    <property type="match status" value="1"/>
</dbReference>
<dbReference type="InterPro" id="IPR005133">
    <property type="entry name" value="PhaG_MnhG_YufB"/>
</dbReference>
<dbReference type="RefSeq" id="WP_132325896.1">
    <property type="nucleotide sequence ID" value="NZ_FWZT01000036.1"/>
</dbReference>
<feature type="transmembrane region" description="Helical" evidence="1">
    <location>
        <begin position="6"/>
        <end position="27"/>
    </location>
</feature>
<evidence type="ECO:0000313" key="3">
    <source>
        <dbReference type="Proteomes" id="UP000192907"/>
    </source>
</evidence>
<sequence>MTILSHAFILCGSIFVLLAGAGLVKMPHFFQRMQASSKASTLGTIFILIGSCLAHQSFESAIKSLGIVLFLLLTTPVATHALGKSALDLKVDDTSIKN</sequence>
<dbReference type="STRING" id="1513793.SAMN06296036_13615"/>
<keyword evidence="1" id="KW-0812">Transmembrane</keyword>
<keyword evidence="1" id="KW-0472">Membrane</keyword>
<evidence type="ECO:0000313" key="2">
    <source>
        <dbReference type="EMBL" id="SMF81130.1"/>
    </source>
</evidence>
<evidence type="ECO:0000256" key="1">
    <source>
        <dbReference type="SAM" id="Phobius"/>
    </source>
</evidence>
<dbReference type="EMBL" id="FWZT01000036">
    <property type="protein sequence ID" value="SMF81130.1"/>
    <property type="molecule type" value="Genomic_DNA"/>
</dbReference>
<dbReference type="PANTHER" id="PTHR34703:SF1">
    <property type="entry name" value="ANTIPORTER SUBUNIT MNHG2-RELATED"/>
    <property type="match status" value="1"/>
</dbReference>
<accession>A0A1Y6CP39</accession>
<reference evidence="3" key="1">
    <citation type="submission" date="2017-04" db="EMBL/GenBank/DDBJ databases">
        <authorList>
            <person name="Varghese N."/>
            <person name="Submissions S."/>
        </authorList>
    </citation>
    <scope>NUCLEOTIDE SEQUENCE [LARGE SCALE GENOMIC DNA]</scope>
    <source>
        <strain evidence="3">RKEM611</strain>
    </source>
</reference>
<name>A0A1Y6CP39_9BACT</name>
<feature type="transmembrane region" description="Helical" evidence="1">
    <location>
        <begin position="39"/>
        <end position="58"/>
    </location>
</feature>
<dbReference type="OrthoDB" id="9813804at2"/>
<dbReference type="NCBIfam" id="TIGR01300">
    <property type="entry name" value="CPA3_mnhG_phaG"/>
    <property type="match status" value="1"/>
</dbReference>
<keyword evidence="3" id="KW-1185">Reference proteome</keyword>
<keyword evidence="1" id="KW-1133">Transmembrane helix</keyword>